<reference evidence="2" key="1">
    <citation type="journal article" date="2021" name="Nat. Commun.">
        <title>Genetic determinants of endophytism in the Arabidopsis root mycobiome.</title>
        <authorList>
            <person name="Mesny F."/>
            <person name="Miyauchi S."/>
            <person name="Thiergart T."/>
            <person name="Pickel B."/>
            <person name="Atanasova L."/>
            <person name="Karlsson M."/>
            <person name="Huettel B."/>
            <person name="Barry K.W."/>
            <person name="Haridas S."/>
            <person name="Chen C."/>
            <person name="Bauer D."/>
            <person name="Andreopoulos W."/>
            <person name="Pangilinan J."/>
            <person name="LaButti K."/>
            <person name="Riley R."/>
            <person name="Lipzen A."/>
            <person name="Clum A."/>
            <person name="Drula E."/>
            <person name="Henrissat B."/>
            <person name="Kohler A."/>
            <person name="Grigoriev I.V."/>
            <person name="Martin F.M."/>
            <person name="Hacquard S."/>
        </authorList>
    </citation>
    <scope>NUCLEOTIDE SEQUENCE</scope>
    <source>
        <strain evidence="2">MPI-CAGE-AT-0147</strain>
    </source>
</reference>
<dbReference type="EMBL" id="JAGMUV010000007">
    <property type="protein sequence ID" value="KAH7148311.1"/>
    <property type="molecule type" value="Genomic_DNA"/>
</dbReference>
<comment type="caution">
    <text evidence="2">The sequence shown here is derived from an EMBL/GenBank/DDBJ whole genome shotgun (WGS) entry which is preliminary data.</text>
</comment>
<dbReference type="Proteomes" id="UP000738349">
    <property type="component" value="Unassembled WGS sequence"/>
</dbReference>
<evidence type="ECO:0000313" key="3">
    <source>
        <dbReference type="Proteomes" id="UP000738349"/>
    </source>
</evidence>
<keyword evidence="3" id="KW-1185">Reference proteome</keyword>
<evidence type="ECO:0000256" key="1">
    <source>
        <dbReference type="SAM" id="MobiDB-lite"/>
    </source>
</evidence>
<dbReference type="AlphaFoldDB" id="A0A9P9J8M5"/>
<evidence type="ECO:0000313" key="2">
    <source>
        <dbReference type="EMBL" id="KAH7148311.1"/>
    </source>
</evidence>
<gene>
    <name evidence="2" type="ORF">EDB81DRAFT_459657</name>
</gene>
<feature type="compositionally biased region" description="Polar residues" evidence="1">
    <location>
        <begin position="1"/>
        <end position="15"/>
    </location>
</feature>
<proteinExistence type="predicted"/>
<feature type="region of interest" description="Disordered" evidence="1">
    <location>
        <begin position="241"/>
        <end position="263"/>
    </location>
</feature>
<accession>A0A9P9J8M5</accession>
<name>A0A9P9J8M5_9HYPO</name>
<feature type="region of interest" description="Disordered" evidence="1">
    <location>
        <begin position="1"/>
        <end position="24"/>
    </location>
</feature>
<sequence>MFRDNATSADANSLHPSRRRRSLTIPTRVTLTNHDNTSLTHANCPRKGVEQKRPHKYRAIRLIPIPLASHRARASPKIAHQNTEKWCLGSTHTRPMEKGSPPATREIPPGKTTGGRVFLLFDSVDARPAARMGEDNIENSVPEVILLDVVTDEAERADRRVTSIITAQDTTRTRQIQYEADTPSIQKGPTVLNREAPHRIPHPPIHLSFTDTNGTEYTRQKLRGPDGREVRHLLALHPTRVGGGGGVTPIQRPSRPNPTPAKKIPPQQAAACFFFLLCMYVSLACVW</sequence>
<feature type="region of interest" description="Disordered" evidence="1">
    <location>
        <begin position="90"/>
        <end position="114"/>
    </location>
</feature>
<organism evidence="2 3">
    <name type="scientific">Dactylonectria macrodidyma</name>
    <dbReference type="NCBI Taxonomy" id="307937"/>
    <lineage>
        <taxon>Eukaryota</taxon>
        <taxon>Fungi</taxon>
        <taxon>Dikarya</taxon>
        <taxon>Ascomycota</taxon>
        <taxon>Pezizomycotina</taxon>
        <taxon>Sordariomycetes</taxon>
        <taxon>Hypocreomycetidae</taxon>
        <taxon>Hypocreales</taxon>
        <taxon>Nectriaceae</taxon>
        <taxon>Dactylonectria</taxon>
    </lineage>
</organism>
<protein>
    <submittedName>
        <fullName evidence="2">Uncharacterized protein</fullName>
    </submittedName>
</protein>